<dbReference type="Proteomes" id="UP000318336">
    <property type="component" value="Unassembled WGS sequence"/>
</dbReference>
<sequence length="338" mass="36565">MRLPRSRGPVSEQVLALLGGQGSDRQVDDITVEVDPRRPGGPDVLADADVQLALWCLYELHYRGFDDVAPELEWDPRVIATRNRLEAAFERDVRRAVQDRLDAVADDDEADVADQVTALIDADDSPSLAAFVRRYATADQVLAFLRQRSIYHLKESDPHAFVVPRIDGAAKVALAELQYDEFGGGRVPALHATLFGDALEACGLDRTYGAYLDDADATTLAVNNLMSLFGLNRRLRGAAMGHLAVFEATSSLPSRKIAAGVRRLGLPEELAGYYDEHVEADAVHEQLALRNICGSLVAEDPALRADVLLGAAACLELDARAGAEQLEQWGAAPQAASA</sequence>
<dbReference type="InterPro" id="IPR016084">
    <property type="entry name" value="Haem_Oase-like_multi-hlx"/>
</dbReference>
<proteinExistence type="predicted"/>
<dbReference type="PANTHER" id="PTHR40279">
    <property type="entry name" value="PQQC-LIKE PROTEIN"/>
    <property type="match status" value="1"/>
</dbReference>
<dbReference type="OrthoDB" id="252872at2"/>
<dbReference type="Gene3D" id="1.20.910.10">
    <property type="entry name" value="Heme oxygenase-like"/>
    <property type="match status" value="1"/>
</dbReference>
<dbReference type="InterPro" id="IPR039068">
    <property type="entry name" value="PqqC-like"/>
</dbReference>
<dbReference type="PANTHER" id="PTHR40279:SF3">
    <property type="entry name" value="4-AMINOBENZOATE SYNTHASE"/>
    <property type="match status" value="1"/>
</dbReference>
<accession>A0A542XCR9</accession>
<dbReference type="SMART" id="SM01236">
    <property type="entry name" value="Haem_oxygenase_2"/>
    <property type="match status" value="1"/>
</dbReference>
<keyword evidence="3" id="KW-1185">Reference proteome</keyword>
<keyword evidence="1" id="KW-0560">Oxidoreductase</keyword>
<dbReference type="AlphaFoldDB" id="A0A542XCR9"/>
<protein>
    <submittedName>
        <fullName evidence="2">Heme oxygenase-like protein</fullName>
    </submittedName>
</protein>
<organism evidence="2 3">
    <name type="scientific">Barrientosiimonas humi</name>
    <dbReference type="NCBI Taxonomy" id="999931"/>
    <lineage>
        <taxon>Bacteria</taxon>
        <taxon>Bacillati</taxon>
        <taxon>Actinomycetota</taxon>
        <taxon>Actinomycetes</taxon>
        <taxon>Micrococcales</taxon>
        <taxon>Dermacoccaceae</taxon>
        <taxon>Barrientosiimonas</taxon>
    </lineage>
</organism>
<evidence type="ECO:0000313" key="2">
    <source>
        <dbReference type="EMBL" id="TQL33605.1"/>
    </source>
</evidence>
<dbReference type="EMBL" id="VFOK01000001">
    <property type="protein sequence ID" value="TQL33605.1"/>
    <property type="molecule type" value="Genomic_DNA"/>
</dbReference>
<dbReference type="Pfam" id="PF14518">
    <property type="entry name" value="Haem_oxygenas_2"/>
    <property type="match status" value="1"/>
</dbReference>
<dbReference type="SUPFAM" id="SSF48613">
    <property type="entry name" value="Heme oxygenase-like"/>
    <property type="match status" value="1"/>
</dbReference>
<gene>
    <name evidence="2" type="ORF">FB554_1755</name>
</gene>
<evidence type="ECO:0000313" key="3">
    <source>
        <dbReference type="Proteomes" id="UP000318336"/>
    </source>
</evidence>
<reference evidence="2 3" key="1">
    <citation type="submission" date="2019-06" db="EMBL/GenBank/DDBJ databases">
        <title>Sequencing the genomes of 1000 actinobacteria strains.</title>
        <authorList>
            <person name="Klenk H.-P."/>
        </authorList>
    </citation>
    <scope>NUCLEOTIDE SEQUENCE [LARGE SCALE GENOMIC DNA]</scope>
    <source>
        <strain evidence="2 3">DSM 24617</strain>
    </source>
</reference>
<dbReference type="RefSeq" id="WP_142005597.1">
    <property type="nucleotide sequence ID" value="NZ_CAJTBP010000001.1"/>
</dbReference>
<evidence type="ECO:0000256" key="1">
    <source>
        <dbReference type="ARBA" id="ARBA00023002"/>
    </source>
</evidence>
<dbReference type="GO" id="GO:0016491">
    <property type="term" value="F:oxidoreductase activity"/>
    <property type="evidence" value="ECO:0007669"/>
    <property type="project" value="UniProtKB-KW"/>
</dbReference>
<name>A0A542XCR9_9MICO</name>
<comment type="caution">
    <text evidence="2">The sequence shown here is derived from an EMBL/GenBank/DDBJ whole genome shotgun (WGS) entry which is preliminary data.</text>
</comment>